<feature type="transmembrane region" description="Helical" evidence="8">
    <location>
        <begin position="174"/>
        <end position="193"/>
    </location>
</feature>
<dbReference type="RefSeq" id="WP_251935021.1">
    <property type="nucleotide sequence ID" value="NZ_CP098747.1"/>
</dbReference>
<feature type="transmembrane region" description="Helical" evidence="8">
    <location>
        <begin position="245"/>
        <end position="264"/>
    </location>
</feature>
<evidence type="ECO:0000256" key="6">
    <source>
        <dbReference type="ARBA" id="ARBA00022989"/>
    </source>
</evidence>
<feature type="transmembrane region" description="Helical" evidence="8">
    <location>
        <begin position="276"/>
        <end position="298"/>
    </location>
</feature>
<feature type="transmembrane region" description="Helical" evidence="8">
    <location>
        <begin position="96"/>
        <end position="123"/>
    </location>
</feature>
<evidence type="ECO:0000256" key="2">
    <source>
        <dbReference type="ARBA" id="ARBA00009843"/>
    </source>
</evidence>
<dbReference type="PANTHER" id="PTHR43302:SF5">
    <property type="entry name" value="TRANSPORTER ARSB-RELATED"/>
    <property type="match status" value="1"/>
</dbReference>
<proteinExistence type="inferred from homology"/>
<gene>
    <name evidence="10" type="ORF">NBZ79_02250</name>
</gene>
<comment type="subcellular location">
    <subcellularLocation>
        <location evidence="1">Cell membrane</location>
        <topology evidence="1">Multi-pass membrane protein</topology>
    </subcellularLocation>
</comment>
<keyword evidence="11" id="KW-1185">Reference proteome</keyword>
<comment type="similarity">
    <text evidence="2">Belongs to the CitM (TC 2.A.11) transporter family.</text>
</comment>
<accession>A0ABY4W6P0</accession>
<evidence type="ECO:0000256" key="4">
    <source>
        <dbReference type="ARBA" id="ARBA00022475"/>
    </source>
</evidence>
<evidence type="ECO:0000256" key="5">
    <source>
        <dbReference type="ARBA" id="ARBA00022692"/>
    </source>
</evidence>
<keyword evidence="4" id="KW-1003">Cell membrane</keyword>
<feature type="transmembrane region" description="Helical" evidence="8">
    <location>
        <begin position="28"/>
        <end position="45"/>
    </location>
</feature>
<reference evidence="10" key="1">
    <citation type="submission" date="2022-06" db="EMBL/GenBank/DDBJ databases">
        <title>Sneathiella actinostolidae sp. nov., isolated from a sea anemonein the Western Pacific Ocean.</title>
        <authorList>
            <person name="Wei M.J."/>
        </authorList>
    </citation>
    <scope>NUCLEOTIDE SEQUENCE</scope>
    <source>
        <strain evidence="10">PHK-P5</strain>
    </source>
</reference>
<dbReference type="Pfam" id="PF03600">
    <property type="entry name" value="CitMHS"/>
    <property type="match status" value="1"/>
</dbReference>
<evidence type="ECO:0000256" key="8">
    <source>
        <dbReference type="SAM" id="Phobius"/>
    </source>
</evidence>
<evidence type="ECO:0000256" key="7">
    <source>
        <dbReference type="ARBA" id="ARBA00023136"/>
    </source>
</evidence>
<feature type="transmembrane region" description="Helical" evidence="8">
    <location>
        <begin position="391"/>
        <end position="412"/>
    </location>
</feature>
<organism evidence="10 11">
    <name type="scientific">Sneathiella marina</name>
    <dbReference type="NCBI Taxonomy" id="2950108"/>
    <lineage>
        <taxon>Bacteria</taxon>
        <taxon>Pseudomonadati</taxon>
        <taxon>Pseudomonadota</taxon>
        <taxon>Alphaproteobacteria</taxon>
        <taxon>Sneathiellales</taxon>
        <taxon>Sneathiellaceae</taxon>
        <taxon>Sneathiella</taxon>
    </lineage>
</organism>
<keyword evidence="5 8" id="KW-0812">Transmembrane</keyword>
<dbReference type="PRINTS" id="PR00758">
    <property type="entry name" value="ARSENICPUMP"/>
</dbReference>
<evidence type="ECO:0000259" key="9">
    <source>
        <dbReference type="Pfam" id="PF03600"/>
    </source>
</evidence>
<keyword evidence="3" id="KW-0813">Transport</keyword>
<name>A0ABY4W6P0_9PROT</name>
<evidence type="ECO:0000313" key="10">
    <source>
        <dbReference type="EMBL" id="USG61793.1"/>
    </source>
</evidence>
<protein>
    <submittedName>
        <fullName evidence="10">SLC13 family permease</fullName>
    </submittedName>
</protein>
<feature type="transmembrane region" description="Helical" evidence="8">
    <location>
        <begin position="348"/>
        <end position="371"/>
    </location>
</feature>
<evidence type="ECO:0000256" key="3">
    <source>
        <dbReference type="ARBA" id="ARBA00022448"/>
    </source>
</evidence>
<dbReference type="InterPro" id="IPR004680">
    <property type="entry name" value="Cit_transptr-like_dom"/>
</dbReference>
<dbReference type="PANTHER" id="PTHR43302">
    <property type="entry name" value="TRANSPORTER ARSB-RELATED"/>
    <property type="match status" value="1"/>
</dbReference>
<feature type="transmembrane region" description="Helical" evidence="8">
    <location>
        <begin position="52"/>
        <end position="72"/>
    </location>
</feature>
<dbReference type="EMBL" id="CP098747">
    <property type="protein sequence ID" value="USG61793.1"/>
    <property type="molecule type" value="Genomic_DNA"/>
</dbReference>
<keyword evidence="7 8" id="KW-0472">Membrane</keyword>
<dbReference type="Proteomes" id="UP001056291">
    <property type="component" value="Chromosome"/>
</dbReference>
<feature type="transmembrane region" description="Helical" evidence="8">
    <location>
        <begin position="135"/>
        <end position="154"/>
    </location>
</feature>
<feature type="domain" description="Citrate transporter-like" evidence="9">
    <location>
        <begin position="18"/>
        <end position="336"/>
    </location>
</feature>
<evidence type="ECO:0000313" key="11">
    <source>
        <dbReference type="Proteomes" id="UP001056291"/>
    </source>
</evidence>
<sequence>MTISLAVAIAIFFFISIRQWLPDRIRIWQIMLAGAIILLLIGEISPSKALSVIDWNVIAYLFGVFSIAHALYDCGLPHRISNFLCKGEIKTSRMLIYFMALVAIGSAALTNDAAAVIGTPIALTIAASLGIRPAIPLIALCVAVTVGSMMSPVGNPQNILIVADGHFSNPIGTFLYWLAIPTVLSMIFAYFWYKFCLDREAPTDTKPVDLPEPTATKSWPAYLSTILLAVLVIGDSVLQESFPNLDIPLGWLSLIACLPVYLFSAQRITVAREVDWATLVFFVAMFVVTGSVLESGALQSILGPWHTRLNEPAVVTNIAFWASQLFSNVPVVEIYLNLLTTSDEATLMLLASMSTLAGNLFIISAASNVIVVQQAEKFGAQPFNFWEFSRLVLPVTIFSIAVSYAWIVYVMIELVGAGSG</sequence>
<evidence type="ECO:0000256" key="1">
    <source>
        <dbReference type="ARBA" id="ARBA00004651"/>
    </source>
</evidence>
<keyword evidence="6 8" id="KW-1133">Transmembrane helix</keyword>
<dbReference type="InterPro" id="IPR000802">
    <property type="entry name" value="Arsenical_pump_ArsB"/>
</dbReference>
<feature type="transmembrane region" description="Helical" evidence="8">
    <location>
        <begin position="219"/>
        <end position="239"/>
    </location>
</feature>